<dbReference type="Pfam" id="PF12833">
    <property type="entry name" value="HTH_18"/>
    <property type="match status" value="1"/>
</dbReference>
<proteinExistence type="predicted"/>
<keyword evidence="2" id="KW-0238">DNA-binding</keyword>
<evidence type="ECO:0000256" key="1">
    <source>
        <dbReference type="ARBA" id="ARBA00023015"/>
    </source>
</evidence>
<evidence type="ECO:0000259" key="4">
    <source>
        <dbReference type="PROSITE" id="PS01124"/>
    </source>
</evidence>
<dbReference type="PANTHER" id="PTHR43280">
    <property type="entry name" value="ARAC-FAMILY TRANSCRIPTIONAL REGULATOR"/>
    <property type="match status" value="1"/>
</dbReference>
<dbReference type="InterPro" id="IPR018060">
    <property type="entry name" value="HTH_AraC"/>
</dbReference>
<accession>A0A9D1GJW2</accession>
<reference evidence="5" key="2">
    <citation type="journal article" date="2021" name="PeerJ">
        <title>Extensive microbial diversity within the chicken gut microbiome revealed by metagenomics and culture.</title>
        <authorList>
            <person name="Gilroy R."/>
            <person name="Ravi A."/>
            <person name="Getino M."/>
            <person name="Pursley I."/>
            <person name="Horton D.L."/>
            <person name="Alikhan N.F."/>
            <person name="Baker D."/>
            <person name="Gharbi K."/>
            <person name="Hall N."/>
            <person name="Watson M."/>
            <person name="Adriaenssens E.M."/>
            <person name="Foster-Nyarko E."/>
            <person name="Jarju S."/>
            <person name="Secka A."/>
            <person name="Antonio M."/>
            <person name="Oren A."/>
            <person name="Chaudhuri R.R."/>
            <person name="La Ragione R."/>
            <person name="Hildebrand F."/>
            <person name="Pallen M.J."/>
        </authorList>
    </citation>
    <scope>NUCLEOTIDE SEQUENCE</scope>
    <source>
        <strain evidence="5">CHK123-3438</strain>
    </source>
</reference>
<dbReference type="Gene3D" id="1.10.10.60">
    <property type="entry name" value="Homeodomain-like"/>
    <property type="match status" value="2"/>
</dbReference>
<dbReference type="PANTHER" id="PTHR43280:SF28">
    <property type="entry name" value="HTH-TYPE TRANSCRIPTIONAL ACTIVATOR RHAS"/>
    <property type="match status" value="1"/>
</dbReference>
<protein>
    <submittedName>
        <fullName evidence="5">Helix-turn-helix transcriptional regulator</fullName>
    </submittedName>
</protein>
<dbReference type="PROSITE" id="PS01124">
    <property type="entry name" value="HTH_ARAC_FAMILY_2"/>
    <property type="match status" value="1"/>
</dbReference>
<dbReference type="GO" id="GO:0003700">
    <property type="term" value="F:DNA-binding transcription factor activity"/>
    <property type="evidence" value="ECO:0007669"/>
    <property type="project" value="InterPro"/>
</dbReference>
<dbReference type="GO" id="GO:0043565">
    <property type="term" value="F:sequence-specific DNA binding"/>
    <property type="evidence" value="ECO:0007669"/>
    <property type="project" value="InterPro"/>
</dbReference>
<feature type="domain" description="HTH araC/xylS-type" evidence="4">
    <location>
        <begin position="1"/>
        <end position="74"/>
    </location>
</feature>
<evidence type="ECO:0000313" key="6">
    <source>
        <dbReference type="Proteomes" id="UP000886860"/>
    </source>
</evidence>
<evidence type="ECO:0000256" key="3">
    <source>
        <dbReference type="ARBA" id="ARBA00023163"/>
    </source>
</evidence>
<gene>
    <name evidence="5" type="ORF">IAB60_07075</name>
</gene>
<dbReference type="SUPFAM" id="SSF46689">
    <property type="entry name" value="Homeodomain-like"/>
    <property type="match status" value="1"/>
</dbReference>
<dbReference type="SMART" id="SM00342">
    <property type="entry name" value="HTH_ARAC"/>
    <property type="match status" value="1"/>
</dbReference>
<comment type="caution">
    <text evidence="5">The sequence shown here is derived from an EMBL/GenBank/DDBJ whole genome shotgun (WGS) entry which is preliminary data.</text>
</comment>
<reference evidence="5" key="1">
    <citation type="submission" date="2020-10" db="EMBL/GenBank/DDBJ databases">
        <authorList>
            <person name="Gilroy R."/>
        </authorList>
    </citation>
    <scope>NUCLEOTIDE SEQUENCE</scope>
    <source>
        <strain evidence="5">CHK123-3438</strain>
    </source>
</reference>
<dbReference type="PROSITE" id="PS00041">
    <property type="entry name" value="HTH_ARAC_FAMILY_1"/>
    <property type="match status" value="1"/>
</dbReference>
<dbReference type="InterPro" id="IPR018062">
    <property type="entry name" value="HTH_AraC-typ_CS"/>
</dbReference>
<organism evidence="5 6">
    <name type="scientific">Candidatus Caccovicinus merdipullorum</name>
    <dbReference type="NCBI Taxonomy" id="2840724"/>
    <lineage>
        <taxon>Bacteria</taxon>
        <taxon>Bacillati</taxon>
        <taxon>Bacillota</taxon>
        <taxon>Clostridia</taxon>
        <taxon>Eubacteriales</taxon>
        <taxon>Candidatus Caccovicinus</taxon>
    </lineage>
</organism>
<dbReference type="AlphaFoldDB" id="A0A9D1GJW2"/>
<dbReference type="PRINTS" id="PR00032">
    <property type="entry name" value="HTHARAC"/>
</dbReference>
<sequence length="77" mass="8931">MSPFHFTRVFTKETGITPHQYLIKTRLSAAKYLLKSTEMSIKNIAFSTGFNSETSFCTTFKKWENVTPSQYRQSILN</sequence>
<name>A0A9D1GJW2_9FIRM</name>
<dbReference type="InterPro" id="IPR009057">
    <property type="entry name" value="Homeodomain-like_sf"/>
</dbReference>
<dbReference type="Proteomes" id="UP000886860">
    <property type="component" value="Unassembled WGS sequence"/>
</dbReference>
<dbReference type="InterPro" id="IPR020449">
    <property type="entry name" value="Tscrpt_reg_AraC-type_HTH"/>
</dbReference>
<evidence type="ECO:0000313" key="5">
    <source>
        <dbReference type="EMBL" id="HIT41842.1"/>
    </source>
</evidence>
<keyword evidence="3" id="KW-0804">Transcription</keyword>
<dbReference type="EMBL" id="DVKS01000123">
    <property type="protein sequence ID" value="HIT41842.1"/>
    <property type="molecule type" value="Genomic_DNA"/>
</dbReference>
<evidence type="ECO:0000256" key="2">
    <source>
        <dbReference type="ARBA" id="ARBA00023125"/>
    </source>
</evidence>
<keyword evidence="1" id="KW-0805">Transcription regulation</keyword>